<evidence type="ECO:0000256" key="4">
    <source>
        <dbReference type="ARBA" id="ARBA00022490"/>
    </source>
</evidence>
<dbReference type="GO" id="GO:0030036">
    <property type="term" value="P:actin cytoskeleton organization"/>
    <property type="evidence" value="ECO:0007669"/>
    <property type="project" value="InterPro"/>
</dbReference>
<feature type="domain" description="C2 DOCK-type" evidence="12">
    <location>
        <begin position="335"/>
        <end position="519"/>
    </location>
</feature>
<dbReference type="GO" id="GO:0031267">
    <property type="term" value="F:small GTPase binding"/>
    <property type="evidence" value="ECO:0007669"/>
    <property type="project" value="TreeGrafter"/>
</dbReference>
<dbReference type="PROSITE" id="PS50002">
    <property type="entry name" value="SH3"/>
    <property type="match status" value="1"/>
</dbReference>
<dbReference type="SUPFAM" id="SSF48371">
    <property type="entry name" value="ARM repeat"/>
    <property type="match status" value="1"/>
</dbReference>
<proteinExistence type="inferred from homology"/>
<evidence type="ECO:0000256" key="10">
    <source>
        <dbReference type="SAM" id="MobiDB-lite"/>
    </source>
</evidence>
<dbReference type="GO" id="GO:0007264">
    <property type="term" value="P:small GTPase-mediated signal transduction"/>
    <property type="evidence" value="ECO:0007669"/>
    <property type="project" value="InterPro"/>
</dbReference>
<dbReference type="InterPro" id="IPR026791">
    <property type="entry name" value="DOCK"/>
</dbReference>
<evidence type="ECO:0000256" key="7">
    <source>
        <dbReference type="ARBA" id="ARBA00023136"/>
    </source>
</evidence>
<feature type="domain" description="DOCKER" evidence="13">
    <location>
        <begin position="1126"/>
        <end position="1537"/>
    </location>
</feature>
<dbReference type="GO" id="GO:0005886">
    <property type="term" value="C:plasma membrane"/>
    <property type="evidence" value="ECO:0007669"/>
    <property type="project" value="TreeGrafter"/>
</dbReference>
<evidence type="ECO:0000256" key="9">
    <source>
        <dbReference type="PROSITE-ProRule" id="PRU00983"/>
    </source>
</evidence>
<evidence type="ECO:0000256" key="2">
    <source>
        <dbReference type="ARBA" id="ARBA00004496"/>
    </source>
</evidence>
<dbReference type="SUPFAM" id="SSF50044">
    <property type="entry name" value="SH3-domain"/>
    <property type="match status" value="1"/>
</dbReference>
<evidence type="ECO:0000256" key="5">
    <source>
        <dbReference type="ARBA" id="ARBA00022553"/>
    </source>
</evidence>
<dbReference type="Pfam" id="PF20421">
    <property type="entry name" value="DHR-2_Lobe_C"/>
    <property type="match status" value="1"/>
</dbReference>
<dbReference type="InterPro" id="IPR027007">
    <property type="entry name" value="C2_DOCK-type_domain"/>
</dbReference>
<dbReference type="GO" id="GO:0005085">
    <property type="term" value="F:guanyl-nucleotide exchange factor activity"/>
    <property type="evidence" value="ECO:0007669"/>
    <property type="project" value="UniProtKB-KW"/>
</dbReference>
<keyword evidence="5" id="KW-0597">Phosphoprotein</keyword>
<dbReference type="GO" id="GO:0016477">
    <property type="term" value="P:cell migration"/>
    <property type="evidence" value="ECO:0007669"/>
    <property type="project" value="TreeGrafter"/>
</dbReference>
<dbReference type="FunFam" id="1.25.40.410:FF:000004">
    <property type="entry name" value="Dedicator of cytokinesis protein 1"/>
    <property type="match status" value="1"/>
</dbReference>
<comment type="subcellular location">
    <subcellularLocation>
        <location evidence="2">Cytoplasm</location>
    </subcellularLocation>
    <subcellularLocation>
        <location evidence="1">Membrane</location>
    </subcellularLocation>
</comment>
<dbReference type="FunFam" id="2.30.30.40:FF:000057">
    <property type="entry name" value="Dedicator of cytokinesis protein 4"/>
    <property type="match status" value="1"/>
</dbReference>
<keyword evidence="4" id="KW-0963">Cytoplasm</keyword>
<dbReference type="GO" id="GO:0005096">
    <property type="term" value="F:GTPase activator activity"/>
    <property type="evidence" value="ECO:0007669"/>
    <property type="project" value="InterPro"/>
</dbReference>
<evidence type="ECO:0000313" key="15">
    <source>
        <dbReference type="RefSeq" id="XP_019491480.1"/>
    </source>
</evidence>
<dbReference type="CTD" id="1794"/>
<dbReference type="RefSeq" id="XP_019491480.1">
    <property type="nucleotide sequence ID" value="XM_019635935.1"/>
</dbReference>
<dbReference type="SMART" id="SM00326">
    <property type="entry name" value="SH3"/>
    <property type="match status" value="1"/>
</dbReference>
<dbReference type="InterPro" id="IPR042455">
    <property type="entry name" value="DOCK_N_sub1"/>
</dbReference>
<dbReference type="InterPro" id="IPR016024">
    <property type="entry name" value="ARM-type_fold"/>
</dbReference>
<dbReference type="Gene3D" id="2.30.30.40">
    <property type="entry name" value="SH3 Domains"/>
    <property type="match status" value="1"/>
</dbReference>
<dbReference type="InterPro" id="IPR032376">
    <property type="entry name" value="DOCK_N"/>
</dbReference>
<dbReference type="FunFam" id="1.20.58.740:FF:000004">
    <property type="entry name" value="Dedicator of cytokinesis protein 1"/>
    <property type="match status" value="1"/>
</dbReference>
<dbReference type="InterPro" id="IPR046769">
    <property type="entry name" value="DOCKER_Lobe_A"/>
</dbReference>
<dbReference type="Gene3D" id="2.60.40.150">
    <property type="entry name" value="C2 domain"/>
    <property type="match status" value="1"/>
</dbReference>
<dbReference type="CDD" id="cd12050">
    <property type="entry name" value="SH3_DOCK2_A"/>
    <property type="match status" value="1"/>
</dbReference>
<dbReference type="InterPro" id="IPR046770">
    <property type="entry name" value="DOCKER_Lobe_B"/>
</dbReference>
<dbReference type="FunFam" id="2.60.40.150:FF:000044">
    <property type="entry name" value="dedicator of cytokinesis protein 1"/>
    <property type="match status" value="1"/>
</dbReference>
<dbReference type="InterPro" id="IPR026799">
    <property type="entry name" value="DHR2_DOCK2"/>
</dbReference>
<dbReference type="Pfam" id="PF14429">
    <property type="entry name" value="DOCK-C2"/>
    <property type="match status" value="1"/>
</dbReference>
<dbReference type="OrthoDB" id="18896at2759"/>
<accession>A0A8B7QUD1</accession>
<dbReference type="Pfam" id="PF20422">
    <property type="entry name" value="DHR-2_Lobe_B"/>
    <property type="match status" value="1"/>
</dbReference>
<evidence type="ECO:0000256" key="8">
    <source>
        <dbReference type="PROSITE-ProRule" id="PRU00192"/>
    </source>
</evidence>
<dbReference type="InterPro" id="IPR027357">
    <property type="entry name" value="DOCKER_dom"/>
</dbReference>
<evidence type="ECO:0000256" key="1">
    <source>
        <dbReference type="ARBA" id="ARBA00004370"/>
    </source>
</evidence>
<dbReference type="Proteomes" id="UP000694851">
    <property type="component" value="Unplaced"/>
</dbReference>
<dbReference type="Gene3D" id="1.25.40.410">
    <property type="match status" value="1"/>
</dbReference>
<feature type="domain" description="SH3" evidence="11">
    <location>
        <begin position="8"/>
        <end position="69"/>
    </location>
</feature>
<evidence type="ECO:0000313" key="14">
    <source>
        <dbReference type="Proteomes" id="UP000694851"/>
    </source>
</evidence>
<dbReference type="InterPro" id="IPR043161">
    <property type="entry name" value="DOCK_C_lobe_A"/>
</dbReference>
<keyword evidence="7" id="KW-0472">Membrane</keyword>
<keyword evidence="14" id="KW-1185">Reference proteome</keyword>
<protein>
    <submittedName>
        <fullName evidence="15">Dedicator of cytokinesis protein 2</fullName>
    </submittedName>
</protein>
<dbReference type="GO" id="GO:0007520">
    <property type="term" value="P:myoblast fusion"/>
    <property type="evidence" value="ECO:0007669"/>
    <property type="project" value="TreeGrafter"/>
</dbReference>
<reference evidence="15" key="1">
    <citation type="submission" date="2025-08" db="UniProtKB">
        <authorList>
            <consortium name="RefSeq"/>
        </authorList>
    </citation>
    <scope>IDENTIFICATION</scope>
    <source>
        <tissue evidence="15">Muscle</tissue>
    </source>
</reference>
<dbReference type="FunFam" id="1.20.1270.350:FF:000001">
    <property type="entry name" value="dedicator of cytokinesis protein 4"/>
    <property type="match status" value="1"/>
</dbReference>
<gene>
    <name evidence="15" type="primary">DOCK2</name>
</gene>
<feature type="compositionally biased region" description="Polar residues" evidence="10">
    <location>
        <begin position="1566"/>
        <end position="1580"/>
    </location>
</feature>
<keyword evidence="6" id="KW-0344">Guanine-nucleotide releasing factor</keyword>
<dbReference type="PANTHER" id="PTHR45653:SF6">
    <property type="entry name" value="DEDICATOR OF CYTOKINESIS PROTEIN 2"/>
    <property type="match status" value="1"/>
</dbReference>
<dbReference type="GeneID" id="109379373"/>
<evidence type="ECO:0000256" key="6">
    <source>
        <dbReference type="ARBA" id="ARBA00022658"/>
    </source>
</evidence>
<dbReference type="Pfam" id="PF06920">
    <property type="entry name" value="DHR-2_Lobe_A"/>
    <property type="match status" value="1"/>
</dbReference>
<feature type="region of interest" description="Disordered" evidence="10">
    <location>
        <begin position="1566"/>
        <end position="1621"/>
    </location>
</feature>
<dbReference type="InterPro" id="IPR046773">
    <property type="entry name" value="DOCKER_Lobe_C"/>
</dbReference>
<name>A0A8B7QUD1_HIPAR</name>
<dbReference type="Gene3D" id="1.20.58.740">
    <property type="match status" value="1"/>
</dbReference>
<dbReference type="KEGG" id="hai:109379373"/>
<dbReference type="Pfam" id="PF23554">
    <property type="entry name" value="TPR_DOCK"/>
    <property type="match status" value="2"/>
</dbReference>
<dbReference type="InterPro" id="IPR043162">
    <property type="entry name" value="DOCK_C_lobe_C"/>
</dbReference>
<keyword evidence="3 8" id="KW-0728">SH3 domain</keyword>
<dbReference type="PANTHER" id="PTHR45653">
    <property type="entry name" value="DEDICATOR OF CYTOKINESIS"/>
    <property type="match status" value="1"/>
</dbReference>
<dbReference type="PROSITE" id="PS51651">
    <property type="entry name" value="DOCKER"/>
    <property type="match status" value="1"/>
</dbReference>
<evidence type="ECO:0000259" key="13">
    <source>
        <dbReference type="PROSITE" id="PS51651"/>
    </source>
</evidence>
<dbReference type="InterPro" id="IPR036028">
    <property type="entry name" value="SH3-like_dom_sf"/>
</dbReference>
<evidence type="ECO:0000259" key="11">
    <source>
        <dbReference type="PROSITE" id="PS50002"/>
    </source>
</evidence>
<dbReference type="InterPro" id="IPR035892">
    <property type="entry name" value="C2_domain_sf"/>
</dbReference>
<dbReference type="GO" id="GO:0005737">
    <property type="term" value="C:cytoplasm"/>
    <property type="evidence" value="ECO:0007669"/>
    <property type="project" value="UniProtKB-SubCell"/>
</dbReference>
<organism evidence="14 15">
    <name type="scientific">Hipposideros armiger</name>
    <name type="common">Great Himalayan leaf-nosed bat</name>
    <dbReference type="NCBI Taxonomy" id="186990"/>
    <lineage>
        <taxon>Eukaryota</taxon>
        <taxon>Metazoa</taxon>
        <taxon>Chordata</taxon>
        <taxon>Craniata</taxon>
        <taxon>Vertebrata</taxon>
        <taxon>Euteleostomi</taxon>
        <taxon>Mammalia</taxon>
        <taxon>Eutheria</taxon>
        <taxon>Laurasiatheria</taxon>
        <taxon>Chiroptera</taxon>
        <taxon>Yinpterochiroptera</taxon>
        <taxon>Rhinolophoidea</taxon>
        <taxon>Hipposideridae</taxon>
        <taxon>Hipposideros</taxon>
    </lineage>
</organism>
<comment type="similarity">
    <text evidence="9">Belongs to the DOCK family.</text>
</comment>
<evidence type="ECO:0000259" key="12">
    <source>
        <dbReference type="PROSITE" id="PS51650"/>
    </source>
</evidence>
<dbReference type="InterPro" id="IPR056372">
    <property type="entry name" value="TPR_DOCK"/>
</dbReference>
<dbReference type="Gene3D" id="1.20.1270.350">
    <property type="entry name" value="Dedicator of cytokinesis N-terminal subdomain"/>
    <property type="match status" value="1"/>
</dbReference>
<dbReference type="Pfam" id="PF16172">
    <property type="entry name" value="DOCK_N"/>
    <property type="match status" value="1"/>
</dbReference>
<dbReference type="PROSITE" id="PS51650">
    <property type="entry name" value="C2_DOCK"/>
    <property type="match status" value="1"/>
</dbReference>
<evidence type="ECO:0000256" key="3">
    <source>
        <dbReference type="ARBA" id="ARBA00022443"/>
    </source>
</evidence>
<dbReference type="CDD" id="cd11706">
    <property type="entry name" value="DHR2_DOCK2"/>
    <property type="match status" value="1"/>
</dbReference>
<sequence>MAPWRKTDKERHGVAIYNFHGIGARQLSLQVGDVVRIQETCGDWYKGYLLKHKLLQGIFPKSFIHIKEVTIEKKRNIENIIPAEIPLAQEVTTTLWEWGSIWKQLYVASKKERFLQVQSMMYDLMEWRSQLLSGTLPKDELKELKQKVTSKIDYGNKILELDLIVRDEDGNILDPDNTSVISLFHAHEEATDKITERIKEEMSKDQPDYGMYSRISSSPTHSLYVFVRNFVCRIGEDAELFMSLYDPNKQMVISENYLVRWGSRGFPKEIEMLNNLKVVFTDLGNKDLNRDKIYLICQIIRVGKMDLKDTNTKKCTQGLRRPFGVAGNDTTRHSFHCIYITLLQGDFDKYNKTTQRNVEVIMCVCAEDGKTLPNAICVGAGDKPMNEYRSVVYYQVKQPRWMETVKVAVPIEDMQRIHLRFMFRHRSSLESKDKGEKNFAMSYVKLMKEDGTTLHDGCHDLVVLKGDSKKMEDASAYLTLPSYRHHVENKGSTLSRSSSSVGGLSVSSRDVFSISTLVCSTKLTQNVGLLGLLKWRMKPQLLQENLEKLKIVDGEEVVKFLQDTLDALFNIMMEHSQSNEYDILVFDALIYIIGLIADRKFQHFNTVLEAYIQQHFSATLAYKKLMTVLKTYLDTSSRGEQCEPILRTLKALEYVFKFIVRSRTLFSQLYEGKEQMEFEESMRRLFESINNLMKSQYKTTILLQVAALKYIPSVLHDVETVFDAKLLSQLLYEFYTCIPPVKLQKQKVQSMNEIVQSNLFKKQECRDILLPVITKELKELLEQKEEMPHQVQEKKFCVELLNSILEVLSSQDEAFTYHHTQEIMVQLLRTVNRTVITMGRDHVLISHFVACMTAILNQMGDQHYSFYIETFQTSSELVDFLMETFIMFKDLIGKNVYPGDWMAMSMVQNRVFLRAINKFAEIMNQKFLEHTNFEFQGFPELECAKVLAGGILLAWRKLWPGLFWTMRRELSACLRAAPGGSRGLPSSSLFELSQNKICFIPGMVGPILEMTLIPEAELRKATIPIFFDMMLCEYQKSGDFKKFENEIILKLDHEVEGGRGDEQYMQLLESILMACAAAHPTISKCVENFVNLVKGLLEKLLDYRGVMTDESKDNRMSCTVNLLNFYKDNNREEMYIRYLYKLRDLHLDCDNYTEAAYTLLLHTWLLKWSDEQCASQVMQTGQQYPQTHRQLKETLYEIIIEYFDKGKMWEEAISLCKELAEQYETEIFDYELLSRNLMQQAKFYENIMKILRPKPDYFAVGYYGQGFPSFLRNKVFIYRGKEYERREDFQMQLMSQFPNAEKMNTTSPPGDDVKNAPGQYIQCFTVQPVLDEHPRFKNKPVPDQIINFYKSNYVQKFHYSRPVRRGTVDPENEFASMWIERTSFMTAYKLPGILRWFEVVHMSQTTISPLENAIETMSTANEKILMMINQYQSDESLPINPLSMLLNGIVDPAVMGGFAKYEKAFFTEEYTRDHPEDQDKLSRLKDLIAWQIPFLGAGIKIHEKRVSENLRPFHDRMEECFKNLKVKVEKEYGVREMPDFEDRRMGRPRSMLRSYRQMSIISMASMNSDCSTPTKPTSESFDLELAPPKTPKAEQEEPISPGSTLPEVKLRRSKKRAKRSSVVFADEKAAAESDLKRLSRKHEFMSDTNLSEHAAIPPRVSILSQMSFASQSMPTIPALTLSVAGMSGTDDTNPSPRLSQTFLALSDGDKKTLKRKKVNQFFKTMLASKSAEEGKQIPDLPSSDL</sequence>
<dbReference type="InterPro" id="IPR001452">
    <property type="entry name" value="SH3_domain"/>
</dbReference>